<feature type="transmembrane region" description="Helical" evidence="1">
    <location>
        <begin position="20"/>
        <end position="37"/>
    </location>
</feature>
<organism evidence="2 3">
    <name type="scientific">Candidatus Litorirhabdus singularis</name>
    <dbReference type="NCBI Taxonomy" id="2518993"/>
    <lineage>
        <taxon>Bacteria</taxon>
        <taxon>Pseudomonadati</taxon>
        <taxon>Pseudomonadota</taxon>
        <taxon>Gammaproteobacteria</taxon>
        <taxon>Cellvibrionales</taxon>
        <taxon>Halieaceae</taxon>
        <taxon>Candidatus Litorirhabdus</taxon>
    </lineage>
</organism>
<accession>A0ABT3TFJ9</accession>
<keyword evidence="3" id="KW-1185">Reference proteome</keyword>
<reference evidence="2" key="1">
    <citation type="submission" date="2019-02" db="EMBL/GenBank/DDBJ databases">
        <authorList>
            <person name="Li S.-H."/>
        </authorList>
    </citation>
    <scope>NUCLEOTIDE SEQUENCE</scope>
    <source>
        <strain evidence="2">IMCC14734</strain>
    </source>
</reference>
<keyword evidence="1" id="KW-1133">Transmembrane helix</keyword>
<name>A0ABT3TFJ9_9GAMM</name>
<sequence>MDKPTEPSNKIRWVGRSGLFLLLMLPFSVIGIRVGLLDFSIGLPLFALSCLGCLLILIGLSVVSLMPRFAHRRRQAILWSLPVFPPVLIFGALMGSAGDYPAIHDISTDVDDPPAFTSAATKIRPIGTNPVVINPEAIAIQREAYPDLATIITDESPAEAFEHASRVAESLDWVIYNSEPHIGVIEASYQSFWFGFTDDIHIRIRASEAGTEVDLRSVSRVGVSDLGANANRIRAFGQRYQP</sequence>
<dbReference type="RefSeq" id="WP_279245078.1">
    <property type="nucleotide sequence ID" value="NZ_SHNN01000002.1"/>
</dbReference>
<comment type="caution">
    <text evidence="2">The sequence shown here is derived from an EMBL/GenBank/DDBJ whole genome shotgun (WGS) entry which is preliminary data.</text>
</comment>
<evidence type="ECO:0000313" key="3">
    <source>
        <dbReference type="Proteomes" id="UP001143362"/>
    </source>
</evidence>
<feature type="transmembrane region" description="Helical" evidence="1">
    <location>
        <begin position="43"/>
        <end position="65"/>
    </location>
</feature>
<keyword evidence="1" id="KW-0472">Membrane</keyword>
<dbReference type="EMBL" id="SHNN01000002">
    <property type="protein sequence ID" value="MCX2981063.1"/>
    <property type="molecule type" value="Genomic_DNA"/>
</dbReference>
<evidence type="ECO:0000256" key="1">
    <source>
        <dbReference type="SAM" id="Phobius"/>
    </source>
</evidence>
<dbReference type="Pfam" id="PF07386">
    <property type="entry name" value="DUF1499"/>
    <property type="match status" value="1"/>
</dbReference>
<proteinExistence type="predicted"/>
<evidence type="ECO:0000313" key="2">
    <source>
        <dbReference type="EMBL" id="MCX2981063.1"/>
    </source>
</evidence>
<keyword evidence="1" id="KW-0812">Transmembrane</keyword>
<dbReference type="Proteomes" id="UP001143362">
    <property type="component" value="Unassembled WGS sequence"/>
</dbReference>
<feature type="transmembrane region" description="Helical" evidence="1">
    <location>
        <begin position="77"/>
        <end position="97"/>
    </location>
</feature>
<gene>
    <name evidence="2" type="ORF">EYC98_09325</name>
</gene>
<dbReference type="InterPro" id="IPR010865">
    <property type="entry name" value="DUF1499"/>
</dbReference>
<protein>
    <submittedName>
        <fullName evidence="2">DUF1499 domain-containing protein</fullName>
    </submittedName>
</protein>